<dbReference type="EMBL" id="CM056744">
    <property type="protein sequence ID" value="KAJ8668099.1"/>
    <property type="molecule type" value="Genomic_DNA"/>
</dbReference>
<comment type="caution">
    <text evidence="1">The sequence shown here is derived from an EMBL/GenBank/DDBJ whole genome shotgun (WGS) entry which is preliminary data.</text>
</comment>
<evidence type="ECO:0000313" key="1">
    <source>
        <dbReference type="EMBL" id="KAJ8668099.1"/>
    </source>
</evidence>
<organism evidence="1 2">
    <name type="scientific">Eretmocerus hayati</name>
    <dbReference type="NCBI Taxonomy" id="131215"/>
    <lineage>
        <taxon>Eukaryota</taxon>
        <taxon>Metazoa</taxon>
        <taxon>Ecdysozoa</taxon>
        <taxon>Arthropoda</taxon>
        <taxon>Hexapoda</taxon>
        <taxon>Insecta</taxon>
        <taxon>Pterygota</taxon>
        <taxon>Neoptera</taxon>
        <taxon>Endopterygota</taxon>
        <taxon>Hymenoptera</taxon>
        <taxon>Apocrita</taxon>
        <taxon>Proctotrupomorpha</taxon>
        <taxon>Chalcidoidea</taxon>
        <taxon>Aphelinidae</taxon>
        <taxon>Aphelininae</taxon>
        <taxon>Eretmocerus</taxon>
    </lineage>
</organism>
<proteinExistence type="predicted"/>
<keyword evidence="2" id="KW-1185">Reference proteome</keyword>
<evidence type="ECO:0000313" key="2">
    <source>
        <dbReference type="Proteomes" id="UP001239111"/>
    </source>
</evidence>
<reference evidence="1" key="1">
    <citation type="submission" date="2023-04" db="EMBL/GenBank/DDBJ databases">
        <title>A chromosome-level genome assembly of the parasitoid wasp Eretmocerus hayati.</title>
        <authorList>
            <person name="Zhong Y."/>
            <person name="Liu S."/>
            <person name="Liu Y."/>
        </authorList>
    </citation>
    <scope>NUCLEOTIDE SEQUENCE</scope>
    <source>
        <strain evidence="1">ZJU_SS_LIU_2023</strain>
    </source>
</reference>
<dbReference type="Proteomes" id="UP001239111">
    <property type="component" value="Chromosome 4"/>
</dbReference>
<accession>A0ACC2NAL2</accession>
<gene>
    <name evidence="1" type="ORF">QAD02_009762</name>
</gene>
<name>A0ACC2NAL2_9HYME</name>
<protein>
    <submittedName>
        <fullName evidence="1">Uncharacterized protein</fullName>
    </submittedName>
</protein>
<sequence>MTLYLPFSSKISSGTDRELYIELMQAIRIGNEGLVQQLVNNGAPVNPLLGFPSLTPLHLAVQSKAAGIIKILLTRNADVNAKSWDGDTPLILAAKSGINSLVDILLSHDVRNYENKDHLSHLHIASMRNRVDVVEKLLLINQGKFLNRQVLQSSIVWQGYTPLHLAVYFGCIETVEYLLECGANILAIDSQGFTPLHLADYQRNARIIDILLSAHKNEFKNPASPLGLTHFHIACTRDDTSIIEHFLKVGVDVNLHVKAPDSPWHCWVPINFAVYHGCSSVIQVLLHAGVQLFSSSYFTRLLKYEFMMRNGKIYDPFTVISSRFVDIVPYEKYTIESALYQACTRNDKLAIEKLLNDSVIEAPNVLNKPNWNGSTPLNLALKCNSGEVIEYLLDHGADITIKDNEGKTPVHVAFYIESVKWLQMMLVRLSGKAANVDDDNGLSLFHIVCTTNKLEIVQSFLHSGVDVDAQVWNQSKLWAGFTPLHFACVYFQTEVVKVLLDHGANILVENRMHLNPFELTVEKMINDASVYHGKYFKILETILANPQLKGNKFNTYGISILHGLHFNHHTHKIPVKMLKKILETHQNELNSTISLQRKHNYNKFTPLQFASIFRNVKVAKLLVEYGADPLMVDGEGRTALEYLYGNGQKLNDLLKWATTFFTFKTVNQSSRPSHFHMACAIGRSNVVKRVLEVSSEEAKKIFVNYLDDHGRTPLHALLNQKITRPKSRNQITRLLLKNGANAHARDFLMRTPLHLAYRCGDAEVVKQLINYGAEVNARDIYGCLPLIDFCSNYCAEQISVLLENGADINLVDATDLTCLETMLNMFPRHATIDYENRNKGPESVIVMLKHVKKFQVIGLNISEKNVRAYTKLVRIIGELYDETAFIRECNREIESMMIVKIDNYTTLRDIMTKSPSRMAFHCQNVDLQKMVESNDFCKKFTIYGNLIKFQMKIGTSRRSLFLKCRGSLITLIGIHLPHSCLEMIIQYLSETDQRHIISASQKIIFTDE</sequence>